<evidence type="ECO:0000313" key="2">
    <source>
        <dbReference type="Proteomes" id="UP001206206"/>
    </source>
</evidence>
<gene>
    <name evidence="1" type="ORF">NON19_17165</name>
</gene>
<evidence type="ECO:0000313" key="1">
    <source>
        <dbReference type="EMBL" id="MCQ4043704.1"/>
    </source>
</evidence>
<accession>A0ABT1PEA3</accession>
<comment type="caution">
    <text evidence="1">The sequence shown here is derived from an EMBL/GenBank/DDBJ whole genome shotgun (WGS) entry which is preliminary data.</text>
</comment>
<name>A0ABT1PEA3_9ACTN</name>
<dbReference type="Proteomes" id="UP001206206">
    <property type="component" value="Unassembled WGS sequence"/>
</dbReference>
<reference evidence="1 2" key="1">
    <citation type="submission" date="2022-06" db="EMBL/GenBank/DDBJ databases">
        <title>Draft genome sequence of type strain Streptomyces rubrisoli DSM 42083.</title>
        <authorList>
            <person name="Duangmal K."/>
            <person name="Klaysubun C."/>
        </authorList>
    </citation>
    <scope>NUCLEOTIDE SEQUENCE [LARGE SCALE GENOMIC DNA]</scope>
    <source>
        <strain evidence="1 2">DSM 42083</strain>
    </source>
</reference>
<sequence length="142" mass="15659">MDTDLLDRLGEIGEKTTWSLDKLLDLAHELNVNYIAGHPYPCQALVRAIIDHIPPAFGQRTFAGVVSSHGWSSQTDGSHAKRLAAYRTTGDDVMHRQIRNDPSLISMDDLPPRTQLNAVLRELLVVLEKETEGGTSNDVVGD</sequence>
<organism evidence="1 2">
    <name type="scientific">Streptantibioticus rubrisoli</name>
    <dbReference type="NCBI Taxonomy" id="1387313"/>
    <lineage>
        <taxon>Bacteria</taxon>
        <taxon>Bacillati</taxon>
        <taxon>Actinomycetota</taxon>
        <taxon>Actinomycetes</taxon>
        <taxon>Kitasatosporales</taxon>
        <taxon>Streptomycetaceae</taxon>
        <taxon>Streptantibioticus</taxon>
    </lineage>
</organism>
<dbReference type="EMBL" id="JANFNH010000019">
    <property type="protein sequence ID" value="MCQ4043704.1"/>
    <property type="molecule type" value="Genomic_DNA"/>
</dbReference>
<protein>
    <submittedName>
        <fullName evidence="1">Uncharacterized protein</fullName>
    </submittedName>
</protein>
<proteinExistence type="predicted"/>
<dbReference type="RefSeq" id="WP_255929053.1">
    <property type="nucleotide sequence ID" value="NZ_JANFNH010000019.1"/>
</dbReference>
<keyword evidence="2" id="KW-1185">Reference proteome</keyword>